<protein>
    <recommendedName>
        <fullName evidence="4">5-methylthioadenosine/S-adenosylhomocysteine deaminase</fullName>
        <shortName evidence="4">MTA/SAH deaminase</shortName>
        <ecNumber evidence="4">3.5.4.28</ecNumber>
        <ecNumber evidence="4">3.5.4.31</ecNumber>
    </recommendedName>
</protein>
<dbReference type="SUPFAM" id="SSF51556">
    <property type="entry name" value="Metallo-dependent hydrolases"/>
    <property type="match status" value="1"/>
</dbReference>
<evidence type="ECO:0000259" key="5">
    <source>
        <dbReference type="Pfam" id="PF01979"/>
    </source>
</evidence>
<dbReference type="Gene3D" id="2.30.40.10">
    <property type="entry name" value="Urease, subunit C, domain 1"/>
    <property type="match status" value="1"/>
</dbReference>
<accession>A0ABV9K5Z2</accession>
<sequence length="429" mass="48195">MTKEQNKILIQGAILNGKVSDLLIEGNRIKTIAENIPKEEGMQVIDGKGRAIVPGMHNCHTHSAMTIYRGFGDDLKLMDWLENWIWPVEAVMTEEDVYWGSKLACLEMIKSGTTAFLDMYTFPLCTAQAVEDMGMRAVLSYTLFDRGDEKRAKLDREQCYTYMEKYKHFSDRVEYSLGPHAIYTVSGPQLQFCHEFSQENDVLIHLHLSETEGEVKDSIKNYGLSPVRYLDKLRVLSPNLVIAHGVWLDEEEMDLLAKHNVKVVHNPASNLKLASGYRFQYEEMKKRGILIGIGTDGCSSSNNLDMYTAMKLAAFMGKAWRFDPTAMKAEDIFETATKSGAEIMRIDAGEIKEGKLADLVLVNLNRPEMLPCHNLISNLVYSAAGAAIVDTTIVDGKVLMLHGKVDGEDEIMEKASKCAYDMLKRANKA</sequence>
<evidence type="ECO:0000313" key="6">
    <source>
        <dbReference type="EMBL" id="MFC4665273.1"/>
    </source>
</evidence>
<comment type="caution">
    <text evidence="4">Lacks conserved residue(s) required for the propagation of feature annotation.</text>
</comment>
<comment type="caution">
    <text evidence="6">The sequence shown here is derived from an EMBL/GenBank/DDBJ whole genome shotgun (WGS) entry which is preliminary data.</text>
</comment>
<feature type="binding site" evidence="4">
    <location>
        <position position="62"/>
    </location>
    <ligand>
        <name>Zn(2+)</name>
        <dbReference type="ChEBI" id="CHEBI:29105"/>
    </ligand>
</feature>
<feature type="binding site" evidence="4">
    <location>
        <position position="210"/>
    </location>
    <ligand>
        <name>substrate</name>
    </ligand>
</feature>
<proteinExistence type="inferred from homology"/>
<feature type="binding site" evidence="4">
    <location>
        <position position="180"/>
    </location>
    <ligand>
        <name>substrate</name>
    </ligand>
</feature>
<feature type="binding site" evidence="4">
    <location>
        <position position="89"/>
    </location>
    <ligand>
        <name>substrate</name>
    </ligand>
</feature>
<name>A0ABV9K5Z2_9PORP</name>
<feature type="binding site" evidence="4">
    <location>
        <position position="207"/>
    </location>
    <ligand>
        <name>Zn(2+)</name>
        <dbReference type="ChEBI" id="CHEBI:29105"/>
    </ligand>
</feature>
<dbReference type="Pfam" id="PF01979">
    <property type="entry name" value="Amidohydro_1"/>
    <property type="match status" value="1"/>
</dbReference>
<gene>
    <name evidence="4" type="primary">mtaD</name>
    <name evidence="6" type="ORF">ACFO3G_01330</name>
</gene>
<keyword evidence="3 4" id="KW-0862">Zinc</keyword>
<dbReference type="Gene3D" id="3.20.20.140">
    <property type="entry name" value="Metal-dependent hydrolases"/>
    <property type="match status" value="1"/>
</dbReference>
<comment type="function">
    <text evidence="4">Catalyzes the deamination of 5-methylthioadenosine and S-adenosyl-L-homocysteine into 5-methylthioinosine and S-inosyl-L-homocysteine, respectively. Is also able to deaminate adenosine.</text>
</comment>
<feature type="binding site" evidence="4">
    <location>
        <position position="151"/>
    </location>
    <ligand>
        <name>substrate</name>
    </ligand>
</feature>
<comment type="cofactor">
    <cofactor evidence="4">
        <name>Zn(2+)</name>
        <dbReference type="ChEBI" id="CHEBI:29105"/>
    </cofactor>
    <text evidence="4">Binds 1 zinc ion per subunit.</text>
</comment>
<feature type="binding site" evidence="4">
    <location>
        <position position="296"/>
    </location>
    <ligand>
        <name>substrate</name>
    </ligand>
</feature>
<dbReference type="RefSeq" id="WP_380077253.1">
    <property type="nucleotide sequence ID" value="NZ_JBHSGO010000026.1"/>
</dbReference>
<dbReference type="InterPro" id="IPR023512">
    <property type="entry name" value="Deaminase_MtaD/DadD"/>
</dbReference>
<comment type="catalytic activity">
    <reaction evidence="4">
        <text>S-adenosyl-L-homocysteine + H2O + H(+) = S-inosyl-L-homocysteine + NH4(+)</text>
        <dbReference type="Rhea" id="RHEA:20716"/>
        <dbReference type="ChEBI" id="CHEBI:15377"/>
        <dbReference type="ChEBI" id="CHEBI:15378"/>
        <dbReference type="ChEBI" id="CHEBI:28938"/>
        <dbReference type="ChEBI" id="CHEBI:57856"/>
        <dbReference type="ChEBI" id="CHEBI:57985"/>
        <dbReference type="EC" id="3.5.4.28"/>
    </reaction>
</comment>
<evidence type="ECO:0000313" key="7">
    <source>
        <dbReference type="Proteomes" id="UP001596020"/>
    </source>
</evidence>
<evidence type="ECO:0000256" key="4">
    <source>
        <dbReference type="HAMAP-Rule" id="MF_01281"/>
    </source>
</evidence>
<organism evidence="6 7">
    <name type="scientific">Falsiporphyromonas endometrii</name>
    <dbReference type="NCBI Taxonomy" id="1387297"/>
    <lineage>
        <taxon>Bacteria</taxon>
        <taxon>Pseudomonadati</taxon>
        <taxon>Bacteroidota</taxon>
        <taxon>Bacteroidia</taxon>
        <taxon>Bacteroidales</taxon>
        <taxon>Porphyromonadaceae</taxon>
        <taxon>Falsiporphyromonas</taxon>
    </lineage>
</organism>
<dbReference type="EMBL" id="JBHSGO010000026">
    <property type="protein sequence ID" value="MFC4665273.1"/>
    <property type="molecule type" value="Genomic_DNA"/>
</dbReference>
<dbReference type="InterPro" id="IPR006680">
    <property type="entry name" value="Amidohydro-rel"/>
</dbReference>
<evidence type="ECO:0000256" key="2">
    <source>
        <dbReference type="ARBA" id="ARBA00022801"/>
    </source>
</evidence>
<dbReference type="PANTHER" id="PTHR43794">
    <property type="entry name" value="AMINOHYDROLASE SSNA-RELATED"/>
    <property type="match status" value="1"/>
</dbReference>
<feature type="domain" description="Amidohydrolase-related" evidence="5">
    <location>
        <begin position="52"/>
        <end position="398"/>
    </location>
</feature>
<dbReference type="InterPro" id="IPR011059">
    <property type="entry name" value="Metal-dep_hydrolase_composite"/>
</dbReference>
<dbReference type="EC" id="3.5.4.31" evidence="4"/>
<dbReference type="EC" id="3.5.4.28" evidence="4"/>
<dbReference type="PANTHER" id="PTHR43794:SF11">
    <property type="entry name" value="AMIDOHYDROLASE-RELATED DOMAIN-CONTAINING PROTEIN"/>
    <property type="match status" value="1"/>
</dbReference>
<evidence type="ECO:0000256" key="3">
    <source>
        <dbReference type="ARBA" id="ARBA00022833"/>
    </source>
</evidence>
<comment type="catalytic activity">
    <reaction evidence="4">
        <text>S-methyl-5'-thioadenosine + H2O + H(+) = S-methyl-5'-thioinosine + NH4(+)</text>
        <dbReference type="Rhea" id="RHEA:25025"/>
        <dbReference type="ChEBI" id="CHEBI:15377"/>
        <dbReference type="ChEBI" id="CHEBI:15378"/>
        <dbReference type="ChEBI" id="CHEBI:17509"/>
        <dbReference type="ChEBI" id="CHEBI:28938"/>
        <dbReference type="ChEBI" id="CHEBI:48595"/>
        <dbReference type="EC" id="3.5.4.31"/>
    </reaction>
</comment>
<evidence type="ECO:0000256" key="1">
    <source>
        <dbReference type="ARBA" id="ARBA00022723"/>
    </source>
</evidence>
<feature type="binding site" evidence="4">
    <location>
        <position position="60"/>
    </location>
    <ligand>
        <name>Zn(2+)</name>
        <dbReference type="ChEBI" id="CHEBI:29105"/>
    </ligand>
</feature>
<dbReference type="InterPro" id="IPR032466">
    <property type="entry name" value="Metal_Hydrolase"/>
</dbReference>
<keyword evidence="7" id="KW-1185">Reference proteome</keyword>
<dbReference type="Proteomes" id="UP001596020">
    <property type="component" value="Unassembled WGS sequence"/>
</dbReference>
<dbReference type="HAMAP" id="MF_01281">
    <property type="entry name" value="MTA_SAH_deamin"/>
    <property type="match status" value="1"/>
</dbReference>
<dbReference type="InterPro" id="IPR050287">
    <property type="entry name" value="MTA/SAH_deaminase"/>
</dbReference>
<keyword evidence="1 4" id="KW-0479">Metal-binding</keyword>
<dbReference type="CDD" id="cd01298">
    <property type="entry name" value="ATZ_TRZ_like"/>
    <property type="match status" value="1"/>
</dbReference>
<dbReference type="SUPFAM" id="SSF51338">
    <property type="entry name" value="Composite domain of metallo-dependent hydrolases"/>
    <property type="match status" value="1"/>
</dbReference>
<comment type="similarity">
    <text evidence="4">Belongs to the metallo-dependent hydrolases superfamily. MTA/SAH deaminase family.</text>
</comment>
<keyword evidence="2 4" id="KW-0378">Hydrolase</keyword>
<feature type="binding site" evidence="4">
    <location>
        <position position="296"/>
    </location>
    <ligand>
        <name>Zn(2+)</name>
        <dbReference type="ChEBI" id="CHEBI:29105"/>
    </ligand>
</feature>
<reference evidence="7" key="1">
    <citation type="journal article" date="2019" name="Int. J. Syst. Evol. Microbiol.">
        <title>The Global Catalogue of Microorganisms (GCM) 10K type strain sequencing project: providing services to taxonomists for standard genome sequencing and annotation.</title>
        <authorList>
            <consortium name="The Broad Institute Genomics Platform"/>
            <consortium name="The Broad Institute Genome Sequencing Center for Infectious Disease"/>
            <person name="Wu L."/>
            <person name="Ma J."/>
        </authorList>
    </citation>
    <scope>NUCLEOTIDE SEQUENCE [LARGE SCALE GENOMIC DNA]</scope>
    <source>
        <strain evidence="7">CGMCC 4.7357</strain>
    </source>
</reference>